<sequence length="152" mass="15856">MKDNISSADSLQLNKIFLLAAGILIFSVAIGDVSATEIFLTSDCISCNKTCDVESLNIIAESIEKQSEHTVKVDPLAPKPGEWGRAVSSAPDNGVAIYLAASCPGAMMEVAKLASVSSKGVIFINTAASTLKKPLSLEGHGMITSQTSTLQV</sequence>
<evidence type="ECO:0000313" key="1">
    <source>
        <dbReference type="EMBL" id="MEJ8543561.1"/>
    </source>
</evidence>
<dbReference type="Proteomes" id="UP001369247">
    <property type="component" value="Unassembled WGS sequence"/>
</dbReference>
<dbReference type="GeneID" id="75106151"/>
<proteinExistence type="predicted"/>
<organism evidence="2">
    <name type="scientific">Methanothermobacter wolfeii</name>
    <name type="common">Methanobacterium wolfei</name>
    <dbReference type="NCBI Taxonomy" id="145261"/>
    <lineage>
        <taxon>Archaea</taxon>
        <taxon>Methanobacteriati</taxon>
        <taxon>Methanobacteriota</taxon>
        <taxon>Methanomada group</taxon>
        <taxon>Methanobacteria</taxon>
        <taxon>Methanobacteriales</taxon>
        <taxon>Methanobacteriaceae</taxon>
        <taxon>Methanothermobacter</taxon>
    </lineage>
</organism>
<evidence type="ECO:0000313" key="2">
    <source>
        <dbReference type="EMBL" id="UXH32239.1"/>
    </source>
</evidence>
<accession>A0A9E7UHF1</accession>
<dbReference type="RefSeq" id="WP_074358624.1">
    <property type="nucleotide sequence ID" value="NZ_CP104550.1"/>
</dbReference>
<dbReference type="EMBL" id="CP104550">
    <property type="protein sequence ID" value="UXH32239.1"/>
    <property type="molecule type" value="Genomic_DNA"/>
</dbReference>
<evidence type="ECO:0000313" key="3">
    <source>
        <dbReference type="Proteomes" id="UP001369247"/>
    </source>
</evidence>
<gene>
    <name evidence="2" type="ORF">N5910_02825</name>
    <name evidence="1" type="ORF">U2150_08670</name>
</gene>
<protein>
    <submittedName>
        <fullName evidence="2">Uncharacterized protein</fullName>
    </submittedName>
</protein>
<dbReference type="EMBL" id="JAXUHJ010000014">
    <property type="protein sequence ID" value="MEJ8543561.1"/>
    <property type="molecule type" value="Genomic_DNA"/>
</dbReference>
<reference evidence="2" key="1">
    <citation type="submission" date="2022-09" db="EMBL/GenBank/DDBJ databases">
        <title>Characterization of three MwoI isoschizomers from sequenced genome and metagenomes.</title>
        <authorList>
            <person name="Fomenkov A."/>
            <person name="Xu S.Y."/>
            <person name="Roberts R.J."/>
        </authorList>
    </citation>
    <scope>NUCLEOTIDE SEQUENCE</scope>
    <source>
        <strain evidence="2">DSM 2970</strain>
    </source>
</reference>
<reference evidence="1 3" key="2">
    <citation type="submission" date="2023-12" db="EMBL/GenBank/DDBJ databases">
        <title>Phenotypic and Genomic Characterization of Methanothermobacter wolfeii Strain BSEL, a CO2-Capturing Archaeon with Minimal Nutrient Requirements.</title>
        <authorList>
            <person name="Ale Enriquez F."/>
            <person name="Ahring B.K."/>
        </authorList>
    </citation>
    <scope>NUCLEOTIDE SEQUENCE [LARGE SCALE GENOMIC DNA]</scope>
    <source>
        <strain evidence="1 3">BSEL-1</strain>
    </source>
</reference>
<dbReference type="AlphaFoldDB" id="A0A9E7UHF1"/>
<name>A0A9E7UHF1_METWO</name>
<dbReference type="Proteomes" id="UP001065373">
    <property type="component" value="Chromosome"/>
</dbReference>
<keyword evidence="3" id="KW-1185">Reference proteome</keyword>